<dbReference type="SUPFAM" id="SSF88946">
    <property type="entry name" value="Sigma2 domain of RNA polymerase sigma factors"/>
    <property type="match status" value="1"/>
</dbReference>
<accession>A0A8J7SPB8</accession>
<dbReference type="Proteomes" id="UP000672602">
    <property type="component" value="Unassembled WGS sequence"/>
</dbReference>
<dbReference type="AlphaFoldDB" id="A0A8J7SPB8"/>
<dbReference type="Pfam" id="PF08281">
    <property type="entry name" value="Sigma70_r4_2"/>
    <property type="match status" value="1"/>
</dbReference>
<evidence type="ECO:0000256" key="3">
    <source>
        <dbReference type="ARBA" id="ARBA00023082"/>
    </source>
</evidence>
<dbReference type="GO" id="GO:0003677">
    <property type="term" value="F:DNA binding"/>
    <property type="evidence" value="ECO:0007669"/>
    <property type="project" value="InterPro"/>
</dbReference>
<keyword evidence="2" id="KW-0805">Transcription regulation</keyword>
<dbReference type="InterPro" id="IPR036388">
    <property type="entry name" value="WH-like_DNA-bd_sf"/>
</dbReference>
<comment type="similarity">
    <text evidence="1">Belongs to the sigma-70 factor family. ECF subfamily.</text>
</comment>
<dbReference type="NCBIfam" id="TIGR02937">
    <property type="entry name" value="sigma70-ECF"/>
    <property type="match status" value="1"/>
</dbReference>
<keyword evidence="3" id="KW-0731">Sigma factor</keyword>
<protein>
    <submittedName>
        <fullName evidence="7">Sigma-70 family RNA polymerase sigma factor</fullName>
    </submittedName>
</protein>
<comment type="caution">
    <text evidence="7">The sequence shown here is derived from an EMBL/GenBank/DDBJ whole genome shotgun (WGS) entry which is preliminary data.</text>
</comment>
<dbReference type="GO" id="GO:0006352">
    <property type="term" value="P:DNA-templated transcription initiation"/>
    <property type="evidence" value="ECO:0007669"/>
    <property type="project" value="InterPro"/>
</dbReference>
<dbReference type="SUPFAM" id="SSF88659">
    <property type="entry name" value="Sigma3 and sigma4 domains of RNA polymerase sigma factors"/>
    <property type="match status" value="1"/>
</dbReference>
<dbReference type="CDD" id="cd06171">
    <property type="entry name" value="Sigma70_r4"/>
    <property type="match status" value="1"/>
</dbReference>
<feature type="domain" description="RNA polymerase sigma factor 70 region 4 type 2" evidence="5">
    <location>
        <begin position="105"/>
        <end position="156"/>
    </location>
</feature>
<evidence type="ECO:0000259" key="6">
    <source>
        <dbReference type="Pfam" id="PF22029"/>
    </source>
</evidence>
<evidence type="ECO:0000313" key="7">
    <source>
        <dbReference type="EMBL" id="MBP5858246.1"/>
    </source>
</evidence>
<evidence type="ECO:0000259" key="5">
    <source>
        <dbReference type="Pfam" id="PF08281"/>
    </source>
</evidence>
<dbReference type="InterPro" id="IPR013249">
    <property type="entry name" value="RNA_pol_sigma70_r4_t2"/>
</dbReference>
<organism evidence="7 8">
    <name type="scientific">Marivibrio halodurans</name>
    <dbReference type="NCBI Taxonomy" id="2039722"/>
    <lineage>
        <taxon>Bacteria</taxon>
        <taxon>Pseudomonadati</taxon>
        <taxon>Pseudomonadota</taxon>
        <taxon>Alphaproteobacteria</taxon>
        <taxon>Rhodospirillales</taxon>
        <taxon>Rhodospirillaceae</taxon>
        <taxon>Marivibrio</taxon>
    </lineage>
</organism>
<dbReference type="PANTHER" id="PTHR43133">
    <property type="entry name" value="RNA POLYMERASE ECF-TYPE SIGMA FACTO"/>
    <property type="match status" value="1"/>
</dbReference>
<dbReference type="InterPro" id="IPR053866">
    <property type="entry name" value="PhyR_sigma2"/>
</dbReference>
<dbReference type="InterPro" id="IPR039425">
    <property type="entry name" value="RNA_pol_sigma-70-like"/>
</dbReference>
<gene>
    <name evidence="7" type="ORF">KAJ83_14595</name>
</gene>
<dbReference type="EMBL" id="JAGMWN010000007">
    <property type="protein sequence ID" value="MBP5858246.1"/>
    <property type="molecule type" value="Genomic_DNA"/>
</dbReference>
<keyword evidence="4" id="KW-0804">Transcription</keyword>
<dbReference type="InterPro" id="IPR013324">
    <property type="entry name" value="RNA_pol_sigma_r3/r4-like"/>
</dbReference>
<keyword evidence="8" id="KW-1185">Reference proteome</keyword>
<evidence type="ECO:0000256" key="4">
    <source>
        <dbReference type="ARBA" id="ARBA00023163"/>
    </source>
</evidence>
<evidence type="ECO:0000256" key="2">
    <source>
        <dbReference type="ARBA" id="ARBA00023015"/>
    </source>
</evidence>
<dbReference type="GO" id="GO:0016987">
    <property type="term" value="F:sigma factor activity"/>
    <property type="evidence" value="ECO:0007669"/>
    <property type="project" value="UniProtKB-KW"/>
</dbReference>
<proteinExistence type="inferred from homology"/>
<name>A0A8J7SPB8_9PROT</name>
<evidence type="ECO:0000313" key="8">
    <source>
        <dbReference type="Proteomes" id="UP000672602"/>
    </source>
</evidence>
<dbReference type="InterPro" id="IPR013325">
    <property type="entry name" value="RNA_pol_sigma_r2"/>
</dbReference>
<sequence>MSDLKWLIAREIPHLRRYARSLARTPDAADELVQETLEKALRKRAQWRRSGSVRSWLFTILYRTHLNSTRDGKPFTNPRDRMDETLAAADRRVEPTQDASLMWRDISQALDRLPEDQRAAILLVTLEDLSYDEAASVLGIPVGTLRSRVSRARDTLRNTMDPAIDAAAPIRRIK</sequence>
<evidence type="ECO:0000256" key="1">
    <source>
        <dbReference type="ARBA" id="ARBA00010641"/>
    </source>
</evidence>
<dbReference type="Gene3D" id="1.10.1740.10">
    <property type="match status" value="1"/>
</dbReference>
<dbReference type="PANTHER" id="PTHR43133:SF25">
    <property type="entry name" value="RNA POLYMERASE SIGMA FACTOR RFAY-RELATED"/>
    <property type="match status" value="1"/>
</dbReference>
<dbReference type="InterPro" id="IPR014284">
    <property type="entry name" value="RNA_pol_sigma-70_dom"/>
</dbReference>
<reference evidence="7" key="1">
    <citation type="submission" date="2021-04" db="EMBL/GenBank/DDBJ databases">
        <authorList>
            <person name="Zhang D.-C."/>
        </authorList>
    </citation>
    <scope>NUCLEOTIDE SEQUENCE</scope>
    <source>
        <strain evidence="7">CGMCC 1.15697</strain>
    </source>
</reference>
<feature type="domain" description="PhyR sigma2" evidence="6">
    <location>
        <begin position="8"/>
        <end position="61"/>
    </location>
</feature>
<dbReference type="Pfam" id="PF22029">
    <property type="entry name" value="PhyR_sigma2"/>
    <property type="match status" value="1"/>
</dbReference>
<dbReference type="Gene3D" id="1.10.10.10">
    <property type="entry name" value="Winged helix-like DNA-binding domain superfamily/Winged helix DNA-binding domain"/>
    <property type="match status" value="1"/>
</dbReference>
<dbReference type="RefSeq" id="WP_210682841.1">
    <property type="nucleotide sequence ID" value="NZ_JAGMWN010000007.1"/>
</dbReference>